<sequence length="167" mass="17802">MTNALAQPLSGDELRLLRRAIEIGHEARQAGRHPFGALVTDAAGNIVAERGNNSVPPEGDPTQHAELAAAAAAFRELGAEGMIGSTLFTSAEPCAMCTGAAYWTGIDKIVYALSEERLLSLTGDDPENPTFALPCREVVARGQREIQVVGPLIEDEAAIDHEGFWNH</sequence>
<dbReference type="PANTHER" id="PTHR11079:SF162">
    <property type="entry name" value="RIBOFLAVIN BIOSYNTHESIS PROTEIN PYRD, CHLOROPLASTIC"/>
    <property type="match status" value="1"/>
</dbReference>
<dbReference type="OrthoDB" id="9802676at2"/>
<dbReference type="CDD" id="cd01285">
    <property type="entry name" value="nucleoside_deaminase"/>
    <property type="match status" value="1"/>
</dbReference>
<dbReference type="InterPro" id="IPR016193">
    <property type="entry name" value="Cytidine_deaminase-like"/>
</dbReference>
<keyword evidence="3" id="KW-1185">Reference proteome</keyword>
<dbReference type="Pfam" id="PF00383">
    <property type="entry name" value="dCMP_cyt_deam_1"/>
    <property type="match status" value="1"/>
</dbReference>
<dbReference type="SUPFAM" id="SSF53927">
    <property type="entry name" value="Cytidine deaminase-like"/>
    <property type="match status" value="1"/>
</dbReference>
<gene>
    <name evidence="2" type="ORF">EV139_0139</name>
</gene>
<dbReference type="AlphaFoldDB" id="A0A4Q7U3U9"/>
<evidence type="ECO:0000259" key="1">
    <source>
        <dbReference type="PROSITE" id="PS51747"/>
    </source>
</evidence>
<dbReference type="RefSeq" id="WP_130452407.1">
    <property type="nucleotide sequence ID" value="NZ_QYAG01000004.1"/>
</dbReference>
<evidence type="ECO:0000313" key="3">
    <source>
        <dbReference type="Proteomes" id="UP000291832"/>
    </source>
</evidence>
<dbReference type="EMBL" id="SHKI01000002">
    <property type="protein sequence ID" value="RZT68416.1"/>
    <property type="molecule type" value="Genomic_DNA"/>
</dbReference>
<dbReference type="InterPro" id="IPR002125">
    <property type="entry name" value="CMP_dCMP_dom"/>
</dbReference>
<reference evidence="2 3" key="1">
    <citation type="journal article" date="2015" name="Stand. Genomic Sci.">
        <title>Genomic Encyclopedia of Bacterial and Archaeal Type Strains, Phase III: the genomes of soil and plant-associated and newly described type strains.</title>
        <authorList>
            <person name="Whitman W.B."/>
            <person name="Woyke T."/>
            <person name="Klenk H.P."/>
            <person name="Zhou Y."/>
            <person name="Lilburn T.G."/>
            <person name="Beck B.J."/>
            <person name="De Vos P."/>
            <person name="Vandamme P."/>
            <person name="Eisen J.A."/>
            <person name="Garrity G."/>
            <person name="Hugenholtz P."/>
            <person name="Kyrpides N.C."/>
        </authorList>
    </citation>
    <scope>NUCLEOTIDE SEQUENCE [LARGE SCALE GENOMIC DNA]</scope>
    <source>
        <strain evidence="2 3">RF6</strain>
    </source>
</reference>
<accession>A0A4Q7U3U9</accession>
<feature type="domain" description="CMP/dCMP-type deaminase" evidence="1">
    <location>
        <begin position="11"/>
        <end position="125"/>
    </location>
</feature>
<dbReference type="PANTHER" id="PTHR11079">
    <property type="entry name" value="CYTOSINE DEAMINASE FAMILY MEMBER"/>
    <property type="match status" value="1"/>
</dbReference>
<dbReference type="Proteomes" id="UP000291832">
    <property type="component" value="Unassembled WGS sequence"/>
</dbReference>
<organism evidence="2 3">
    <name type="scientific">Leucobacter luti</name>
    <dbReference type="NCBI Taxonomy" id="340320"/>
    <lineage>
        <taxon>Bacteria</taxon>
        <taxon>Bacillati</taxon>
        <taxon>Actinomycetota</taxon>
        <taxon>Actinomycetes</taxon>
        <taxon>Micrococcales</taxon>
        <taxon>Microbacteriaceae</taxon>
        <taxon>Leucobacter</taxon>
    </lineage>
</organism>
<name>A0A4Q7U3U9_9MICO</name>
<comment type="caution">
    <text evidence="2">The sequence shown here is derived from an EMBL/GenBank/DDBJ whole genome shotgun (WGS) entry which is preliminary data.</text>
</comment>
<evidence type="ECO:0000313" key="2">
    <source>
        <dbReference type="EMBL" id="RZT68416.1"/>
    </source>
</evidence>
<proteinExistence type="predicted"/>
<dbReference type="GO" id="GO:0003824">
    <property type="term" value="F:catalytic activity"/>
    <property type="evidence" value="ECO:0007669"/>
    <property type="project" value="InterPro"/>
</dbReference>
<protein>
    <submittedName>
        <fullName evidence="2">tRNA(Arg) A34 adenosine deaminase TadA</fullName>
    </submittedName>
</protein>
<dbReference type="PROSITE" id="PS51747">
    <property type="entry name" value="CYT_DCMP_DEAMINASES_2"/>
    <property type="match status" value="1"/>
</dbReference>
<dbReference type="Gene3D" id="3.40.140.10">
    <property type="entry name" value="Cytidine Deaminase, domain 2"/>
    <property type="match status" value="1"/>
</dbReference>